<reference evidence="9" key="4">
    <citation type="submission" date="2016-11" db="EMBL/GenBank/DDBJ databases">
        <authorList>
            <person name="Jaros S."/>
            <person name="Januszkiewicz K."/>
            <person name="Wedrychowicz H."/>
        </authorList>
    </citation>
    <scope>NUCLEOTIDE SEQUENCE [LARGE SCALE GENOMIC DNA]</scope>
    <source>
        <strain evidence="9">DSM 1682</strain>
    </source>
</reference>
<keyword evidence="7" id="KW-0223">Dioxygenase</keyword>
<evidence type="ECO:0000256" key="1">
    <source>
        <dbReference type="ARBA" id="ARBA00003535"/>
    </source>
</evidence>
<evidence type="ECO:0000256" key="2">
    <source>
        <dbReference type="ARBA" id="ARBA00013457"/>
    </source>
</evidence>
<accession>A0A0X1U8D2</accession>
<dbReference type="GO" id="GO:0018580">
    <property type="term" value="F:nitronate monooxygenase activity"/>
    <property type="evidence" value="ECO:0007669"/>
    <property type="project" value="InterPro"/>
</dbReference>
<keyword evidence="4" id="KW-0288">FMN</keyword>
<dbReference type="PANTHER" id="PTHR32332:SF18">
    <property type="entry name" value="2-NITROPROPANE DIOXYGENASE"/>
    <property type="match status" value="1"/>
</dbReference>
<dbReference type="PANTHER" id="PTHR32332">
    <property type="entry name" value="2-NITROPROPANE DIOXYGENASE"/>
    <property type="match status" value="1"/>
</dbReference>
<dbReference type="CDD" id="cd04730">
    <property type="entry name" value="NPD_like"/>
    <property type="match status" value="1"/>
</dbReference>
<protein>
    <recommendedName>
        <fullName evidence="2">Probable nitronate monooxygenase</fullName>
    </recommendedName>
</protein>
<dbReference type="EMBL" id="CP014223">
    <property type="protein sequence ID" value="AMJ41185.1"/>
    <property type="molecule type" value="Genomic_DNA"/>
</dbReference>
<proteinExistence type="predicted"/>
<name>A0A0X1U8D2_ANAPI</name>
<evidence type="ECO:0000256" key="5">
    <source>
        <dbReference type="ARBA" id="ARBA00023002"/>
    </source>
</evidence>
<dbReference type="InterPro" id="IPR013785">
    <property type="entry name" value="Aldolase_TIM"/>
</dbReference>
<dbReference type="EMBL" id="FQUA01000004">
    <property type="protein sequence ID" value="SHE65439.1"/>
    <property type="molecule type" value="Genomic_DNA"/>
</dbReference>
<dbReference type="InterPro" id="IPR004136">
    <property type="entry name" value="NMO"/>
</dbReference>
<sequence>MIKLKGVRIGDLEIKVPIIQGGMGIGISLWRLAGAVAAQGGVGVISAAQPGFLKENFGKEPLKANLEALAENIRKAKEISNGGVIGVNIMRVCRNYDQYVQCCVESGADAIISGAGLPLELPELLKDTKVKFAPIVSSLRAIQLMFKRWDKKFGRVSDFVVIEGPKAGGHLGFTPEEAENLTNEEYDQEVVKIVEYVNSFEEKYGHIPVFFAGGVYDRADIDHYISLGCSGVQMATRFVATEECDAADAYKEAYINAKKEDVMIVKSPVGLPGRAIRNTFTKEREAGRQPVEKCFGCIENCDPATTHYCISRALMEAAVGEKENSLLFCGENVWRVDKITTVKEIFDELNGNS</sequence>
<reference evidence="7" key="3">
    <citation type="submission" date="2016-11" db="EMBL/GenBank/DDBJ databases">
        <authorList>
            <person name="Varghese N."/>
            <person name="Submissions S."/>
        </authorList>
    </citation>
    <scope>NUCLEOTIDE SEQUENCE</scope>
    <source>
        <strain evidence="7">DSM 1682</strain>
    </source>
</reference>
<dbReference type="SUPFAM" id="SSF51412">
    <property type="entry name" value="Inosine monophosphate dehydrogenase (IMPDH)"/>
    <property type="match status" value="1"/>
</dbReference>
<dbReference type="KEGG" id="cpro:CPRO_15920"/>
<dbReference type="Proteomes" id="UP000184204">
    <property type="component" value="Unassembled WGS sequence"/>
</dbReference>
<dbReference type="Proteomes" id="UP000068026">
    <property type="component" value="Chromosome"/>
</dbReference>
<organism evidence="7 9">
    <name type="scientific">Anaerotignum propionicum DSM 1682</name>
    <dbReference type="NCBI Taxonomy" id="991789"/>
    <lineage>
        <taxon>Bacteria</taxon>
        <taxon>Bacillati</taxon>
        <taxon>Bacillota</taxon>
        <taxon>Clostridia</taxon>
        <taxon>Lachnospirales</taxon>
        <taxon>Anaerotignaceae</taxon>
        <taxon>Anaerotignum</taxon>
    </lineage>
</organism>
<dbReference type="OrthoDB" id="9778912at2"/>
<comment type="function">
    <text evidence="1">Nitronate monooxygenase that uses molecular oxygen to catalyze the oxidative denitrification of alkyl nitronates. Acts on propionate 3-nitronate (P3N), the presumed physiological substrate. Probably functions in the detoxification of P3N, a metabolic poison produced by plants and fungi as a defense mechanism.</text>
</comment>
<reference evidence="8" key="2">
    <citation type="submission" date="2016-01" db="EMBL/GenBank/DDBJ databases">
        <authorList>
            <person name="Poehlein A."/>
            <person name="Schlien K."/>
            <person name="Gottschalk G."/>
            <person name="Buckel W."/>
            <person name="Daniel R."/>
        </authorList>
    </citation>
    <scope>NUCLEOTIDE SEQUENCE [LARGE SCALE GENOMIC DNA]</scope>
    <source>
        <strain evidence="8">X2</strain>
    </source>
</reference>
<evidence type="ECO:0000256" key="3">
    <source>
        <dbReference type="ARBA" id="ARBA00022630"/>
    </source>
</evidence>
<dbReference type="RefSeq" id="WP_066049960.1">
    <property type="nucleotide sequence ID" value="NZ_CP014223.1"/>
</dbReference>
<keyword evidence="5" id="KW-0560">Oxidoreductase</keyword>
<keyword evidence="6" id="KW-0503">Monooxygenase</keyword>
<dbReference type="Pfam" id="PF03060">
    <property type="entry name" value="NMO"/>
    <property type="match status" value="1"/>
</dbReference>
<evidence type="ECO:0000256" key="4">
    <source>
        <dbReference type="ARBA" id="ARBA00022643"/>
    </source>
</evidence>
<evidence type="ECO:0000313" key="9">
    <source>
        <dbReference type="Proteomes" id="UP000184204"/>
    </source>
</evidence>
<reference evidence="6 8" key="1">
    <citation type="journal article" date="2016" name="Genome Announc.">
        <title>Complete Genome Sequence of the Amino Acid-Fermenting Clostridium propionicum X2 (DSM 1682).</title>
        <authorList>
            <person name="Poehlein A."/>
            <person name="Schlien K."/>
            <person name="Chowdhury N.P."/>
            <person name="Gottschalk G."/>
            <person name="Buckel W."/>
            <person name="Daniel R."/>
        </authorList>
    </citation>
    <scope>NUCLEOTIDE SEQUENCE [LARGE SCALE GENOMIC DNA]</scope>
    <source>
        <strain evidence="6 8">X2</strain>
    </source>
</reference>
<dbReference type="GO" id="GO:0051213">
    <property type="term" value="F:dioxygenase activity"/>
    <property type="evidence" value="ECO:0007669"/>
    <property type="project" value="UniProtKB-KW"/>
</dbReference>
<gene>
    <name evidence="6" type="ORF">CPRO_15920</name>
    <name evidence="7" type="ORF">SAMN02745151_01403</name>
</gene>
<keyword evidence="3" id="KW-0285">Flavoprotein</keyword>
<dbReference type="AlphaFoldDB" id="A0A0X1U8D2"/>
<evidence type="ECO:0000313" key="8">
    <source>
        <dbReference type="Proteomes" id="UP000068026"/>
    </source>
</evidence>
<keyword evidence="8" id="KW-1185">Reference proteome</keyword>
<evidence type="ECO:0000313" key="7">
    <source>
        <dbReference type="EMBL" id="SHE65439.1"/>
    </source>
</evidence>
<dbReference type="Gene3D" id="3.20.20.70">
    <property type="entry name" value="Aldolase class I"/>
    <property type="match status" value="1"/>
</dbReference>
<evidence type="ECO:0000313" key="6">
    <source>
        <dbReference type="EMBL" id="AMJ41185.1"/>
    </source>
</evidence>